<dbReference type="EMBL" id="PKPP01005218">
    <property type="protein sequence ID" value="PWA60956.1"/>
    <property type="molecule type" value="Genomic_DNA"/>
</dbReference>
<dbReference type="PANTHER" id="PTHR47584">
    <property type="match status" value="1"/>
</dbReference>
<reference evidence="2 3" key="1">
    <citation type="journal article" date="2018" name="Mol. Plant">
        <title>The genome of Artemisia annua provides insight into the evolution of Asteraceae family and artemisinin biosynthesis.</title>
        <authorList>
            <person name="Shen Q."/>
            <person name="Zhang L."/>
            <person name="Liao Z."/>
            <person name="Wang S."/>
            <person name="Yan T."/>
            <person name="Shi P."/>
            <person name="Liu M."/>
            <person name="Fu X."/>
            <person name="Pan Q."/>
            <person name="Wang Y."/>
            <person name="Lv Z."/>
            <person name="Lu X."/>
            <person name="Zhang F."/>
            <person name="Jiang W."/>
            <person name="Ma Y."/>
            <person name="Chen M."/>
            <person name="Hao X."/>
            <person name="Li L."/>
            <person name="Tang Y."/>
            <person name="Lv G."/>
            <person name="Zhou Y."/>
            <person name="Sun X."/>
            <person name="Brodelius P.E."/>
            <person name="Rose J.K.C."/>
            <person name="Tang K."/>
        </authorList>
    </citation>
    <scope>NUCLEOTIDE SEQUENCE [LARGE SCALE GENOMIC DNA]</scope>
    <source>
        <strain evidence="3">cv. Huhao1</strain>
        <tissue evidence="2">Leaf</tissue>
    </source>
</reference>
<name>A0A2U1MIA7_ARTAN</name>
<feature type="domain" description="Myb/SANT-like" evidence="1">
    <location>
        <begin position="13"/>
        <end position="104"/>
    </location>
</feature>
<dbReference type="InterPro" id="IPR045026">
    <property type="entry name" value="LIMYB"/>
</dbReference>
<evidence type="ECO:0000259" key="1">
    <source>
        <dbReference type="Pfam" id="PF12776"/>
    </source>
</evidence>
<proteinExistence type="predicted"/>
<keyword evidence="3" id="KW-1185">Reference proteome</keyword>
<sequence length="304" mass="34772">MSKSDDTHGETMEWSEAGEKYFLELLAERVTRDANGTPIYKKSDWLKMNEKIFMRFGLSYGEIKLKAKYNRLRIAHTKFGELISHTGVTWNCETGRVEAAGEVWGGFTQRDKIFTTFKNRGCKLYSLMDLVFSKSTAKGSFKNPSTCGPQTSEEERRIEDNYMGEDASASSYTKMQNVDVESESLQGTKRQKVDVEIESLPRMRREKRNAGKESLNNLFYAWSDSMVARKEKDLAKAERIKAESSGGGEESSIDDCMTLLDVIHDVSTTSYNNALKRFLDAGWRRMFVLMPDARRKAWLETLND</sequence>
<evidence type="ECO:0000313" key="2">
    <source>
        <dbReference type="EMBL" id="PWA60956.1"/>
    </source>
</evidence>
<protein>
    <recommendedName>
        <fullName evidence="1">Myb/SANT-like domain-containing protein</fullName>
    </recommendedName>
</protein>
<dbReference type="Proteomes" id="UP000245207">
    <property type="component" value="Unassembled WGS sequence"/>
</dbReference>
<gene>
    <name evidence="2" type="ORF">CTI12_AA377820</name>
</gene>
<evidence type="ECO:0000313" key="3">
    <source>
        <dbReference type="Proteomes" id="UP000245207"/>
    </source>
</evidence>
<organism evidence="2 3">
    <name type="scientific">Artemisia annua</name>
    <name type="common">Sweet wormwood</name>
    <dbReference type="NCBI Taxonomy" id="35608"/>
    <lineage>
        <taxon>Eukaryota</taxon>
        <taxon>Viridiplantae</taxon>
        <taxon>Streptophyta</taxon>
        <taxon>Embryophyta</taxon>
        <taxon>Tracheophyta</taxon>
        <taxon>Spermatophyta</taxon>
        <taxon>Magnoliopsida</taxon>
        <taxon>eudicotyledons</taxon>
        <taxon>Gunneridae</taxon>
        <taxon>Pentapetalae</taxon>
        <taxon>asterids</taxon>
        <taxon>campanulids</taxon>
        <taxon>Asterales</taxon>
        <taxon>Asteraceae</taxon>
        <taxon>Asteroideae</taxon>
        <taxon>Anthemideae</taxon>
        <taxon>Artemisiinae</taxon>
        <taxon>Artemisia</taxon>
    </lineage>
</organism>
<dbReference type="InterPro" id="IPR024752">
    <property type="entry name" value="Myb/SANT-like_dom"/>
</dbReference>
<dbReference type="AlphaFoldDB" id="A0A2U1MIA7"/>
<dbReference type="Pfam" id="PF12776">
    <property type="entry name" value="Myb_DNA-bind_3"/>
    <property type="match status" value="1"/>
</dbReference>
<dbReference type="PANTHER" id="PTHR47584:SF14">
    <property type="entry name" value="L10-INTERACTING MYB DOMAIN-CONTAINING PROTEIN-LIKE"/>
    <property type="match status" value="1"/>
</dbReference>
<accession>A0A2U1MIA7</accession>
<dbReference type="OrthoDB" id="686198at2759"/>
<comment type="caution">
    <text evidence="2">The sequence shown here is derived from an EMBL/GenBank/DDBJ whole genome shotgun (WGS) entry which is preliminary data.</text>
</comment>